<evidence type="ECO:0000259" key="2">
    <source>
        <dbReference type="Pfam" id="PF01048"/>
    </source>
</evidence>
<dbReference type="SUPFAM" id="SSF53167">
    <property type="entry name" value="Purine and uridine phosphorylases"/>
    <property type="match status" value="1"/>
</dbReference>
<evidence type="ECO:0000256" key="1">
    <source>
        <dbReference type="ARBA" id="ARBA00022737"/>
    </source>
</evidence>
<feature type="domain" description="Nephrocystin 3-like N-terminal" evidence="3">
    <location>
        <begin position="264"/>
        <end position="352"/>
    </location>
</feature>
<dbReference type="Proteomes" id="UP000184356">
    <property type="component" value="Unassembled WGS sequence"/>
</dbReference>
<dbReference type="EMBL" id="KV878583">
    <property type="protein sequence ID" value="OJJ62350.1"/>
    <property type="molecule type" value="Genomic_DNA"/>
</dbReference>
<dbReference type="PANTHER" id="PTHR46082">
    <property type="entry name" value="ATP/GTP-BINDING PROTEIN-RELATED"/>
    <property type="match status" value="1"/>
</dbReference>
<dbReference type="Pfam" id="PF24883">
    <property type="entry name" value="NPHP3_N"/>
    <property type="match status" value="2"/>
</dbReference>
<keyword evidence="5" id="KW-1185">Reference proteome</keyword>
<dbReference type="Gene3D" id="3.40.50.1580">
    <property type="entry name" value="Nucleoside phosphorylase domain"/>
    <property type="match status" value="1"/>
</dbReference>
<dbReference type="GO" id="GO:0009116">
    <property type="term" value="P:nucleoside metabolic process"/>
    <property type="evidence" value="ECO:0007669"/>
    <property type="project" value="InterPro"/>
</dbReference>
<evidence type="ECO:0000259" key="3">
    <source>
        <dbReference type="Pfam" id="PF24883"/>
    </source>
</evidence>
<dbReference type="GO" id="GO:0003824">
    <property type="term" value="F:catalytic activity"/>
    <property type="evidence" value="ECO:0007669"/>
    <property type="project" value="InterPro"/>
</dbReference>
<dbReference type="InterPro" id="IPR053137">
    <property type="entry name" value="NLR-like"/>
</dbReference>
<organism evidence="4 5">
    <name type="scientific">Aspergillus sydowii CBS 593.65</name>
    <dbReference type="NCBI Taxonomy" id="1036612"/>
    <lineage>
        <taxon>Eukaryota</taxon>
        <taxon>Fungi</taxon>
        <taxon>Dikarya</taxon>
        <taxon>Ascomycota</taxon>
        <taxon>Pezizomycotina</taxon>
        <taxon>Eurotiomycetes</taxon>
        <taxon>Eurotiomycetidae</taxon>
        <taxon>Eurotiales</taxon>
        <taxon>Aspergillaceae</taxon>
        <taxon>Aspergillus</taxon>
        <taxon>Aspergillus subgen. Nidulantes</taxon>
    </lineage>
</organism>
<keyword evidence="1" id="KW-0677">Repeat</keyword>
<dbReference type="Gene3D" id="3.40.50.300">
    <property type="entry name" value="P-loop containing nucleotide triphosphate hydrolases"/>
    <property type="match status" value="1"/>
</dbReference>
<dbReference type="InterPro" id="IPR056884">
    <property type="entry name" value="NPHP3-like_N"/>
</dbReference>
<name>A0A1L9TSC1_9EURO</name>
<evidence type="ECO:0000313" key="4">
    <source>
        <dbReference type="EMBL" id="OJJ62350.1"/>
    </source>
</evidence>
<dbReference type="InterPro" id="IPR027417">
    <property type="entry name" value="P-loop_NTPase"/>
</dbReference>
<protein>
    <submittedName>
        <fullName evidence="4">Uncharacterized protein</fullName>
    </submittedName>
</protein>
<dbReference type="STRING" id="1036612.A0A1L9TSC1"/>
<dbReference type="RefSeq" id="XP_040706156.1">
    <property type="nucleotide sequence ID" value="XM_040841464.1"/>
</dbReference>
<feature type="domain" description="Nucleoside phosphorylase" evidence="2">
    <location>
        <begin position="61"/>
        <end position="142"/>
    </location>
</feature>
<gene>
    <name evidence="4" type="ORF">ASPSYDRAFT_144778</name>
</gene>
<dbReference type="PANTHER" id="PTHR46082:SF11">
    <property type="entry name" value="AAA+ ATPASE DOMAIN-CONTAINING PROTEIN-RELATED"/>
    <property type="match status" value="1"/>
</dbReference>
<dbReference type="InterPro" id="IPR000845">
    <property type="entry name" value="Nucleoside_phosphorylase_d"/>
</dbReference>
<sequence length="432" mass="48623">MQESKIIGYIEKMLEKYPVMRKKGYSHPEPSADRLFQMDYPHTAGKSCAKCDPSAEVNREPRADESPVIHYGTIASGNTVIKSAQTRDIIRDRHGAICLEMEAAGLMNNFPCIVIRGISDYADSHKNDRWQSFAAATAAACAKELLEHIQPKAIEAEPAVKDVLYQVQDDVVKIRDFVMTEQSQRVLDWITELDFNGQHNDNLKQRLDGTGAWFLESAEFNQWIDQPQQTLYCPGIPGAGKTIMSSTVIEHLKGKFQDSPGVQIAQLAVKSSAILPNIEEMYYAYNRNGRHLDLKEALSELSKTVRSFKRVFVVIDALDEFCSSSPNELQELLSVGFMLQEETGINILATSRPNSEIMSRFEGCIQREIRAQDDDILGYVNTEIPGLLRSRISLHPEVEDDVRRAFVQNADGMYVPITDLATRLSDFDSGFY</sequence>
<reference evidence="5" key="1">
    <citation type="journal article" date="2017" name="Genome Biol.">
        <title>Comparative genomics reveals high biological diversity and specific adaptations in the industrially and medically important fungal genus Aspergillus.</title>
        <authorList>
            <person name="de Vries R.P."/>
            <person name="Riley R."/>
            <person name="Wiebenga A."/>
            <person name="Aguilar-Osorio G."/>
            <person name="Amillis S."/>
            <person name="Uchima C.A."/>
            <person name="Anderluh G."/>
            <person name="Asadollahi M."/>
            <person name="Askin M."/>
            <person name="Barry K."/>
            <person name="Battaglia E."/>
            <person name="Bayram O."/>
            <person name="Benocci T."/>
            <person name="Braus-Stromeyer S.A."/>
            <person name="Caldana C."/>
            <person name="Canovas D."/>
            <person name="Cerqueira G.C."/>
            <person name="Chen F."/>
            <person name="Chen W."/>
            <person name="Choi C."/>
            <person name="Clum A."/>
            <person name="Dos Santos R.A."/>
            <person name="Damasio A.R."/>
            <person name="Diallinas G."/>
            <person name="Emri T."/>
            <person name="Fekete E."/>
            <person name="Flipphi M."/>
            <person name="Freyberg S."/>
            <person name="Gallo A."/>
            <person name="Gournas C."/>
            <person name="Habgood R."/>
            <person name="Hainaut M."/>
            <person name="Harispe M.L."/>
            <person name="Henrissat B."/>
            <person name="Hilden K.S."/>
            <person name="Hope R."/>
            <person name="Hossain A."/>
            <person name="Karabika E."/>
            <person name="Karaffa L."/>
            <person name="Karanyi Z."/>
            <person name="Krasevec N."/>
            <person name="Kuo A."/>
            <person name="Kusch H."/>
            <person name="LaButti K."/>
            <person name="Lagendijk E.L."/>
            <person name="Lapidus A."/>
            <person name="Levasseur A."/>
            <person name="Lindquist E."/>
            <person name="Lipzen A."/>
            <person name="Logrieco A.F."/>
            <person name="MacCabe A."/>
            <person name="Maekelae M.R."/>
            <person name="Malavazi I."/>
            <person name="Melin P."/>
            <person name="Meyer V."/>
            <person name="Mielnichuk N."/>
            <person name="Miskei M."/>
            <person name="Molnar A.P."/>
            <person name="Mule G."/>
            <person name="Ngan C.Y."/>
            <person name="Orejas M."/>
            <person name="Orosz E."/>
            <person name="Ouedraogo J.P."/>
            <person name="Overkamp K.M."/>
            <person name="Park H.-S."/>
            <person name="Perrone G."/>
            <person name="Piumi F."/>
            <person name="Punt P.J."/>
            <person name="Ram A.F."/>
            <person name="Ramon A."/>
            <person name="Rauscher S."/>
            <person name="Record E."/>
            <person name="Riano-Pachon D.M."/>
            <person name="Robert V."/>
            <person name="Roehrig J."/>
            <person name="Ruller R."/>
            <person name="Salamov A."/>
            <person name="Salih N.S."/>
            <person name="Samson R.A."/>
            <person name="Sandor E."/>
            <person name="Sanguinetti M."/>
            <person name="Schuetze T."/>
            <person name="Sepcic K."/>
            <person name="Shelest E."/>
            <person name="Sherlock G."/>
            <person name="Sophianopoulou V."/>
            <person name="Squina F.M."/>
            <person name="Sun H."/>
            <person name="Susca A."/>
            <person name="Todd R.B."/>
            <person name="Tsang A."/>
            <person name="Unkles S.E."/>
            <person name="van de Wiele N."/>
            <person name="van Rossen-Uffink D."/>
            <person name="Oliveira J.V."/>
            <person name="Vesth T.C."/>
            <person name="Visser J."/>
            <person name="Yu J.-H."/>
            <person name="Zhou M."/>
            <person name="Andersen M.R."/>
            <person name="Archer D.B."/>
            <person name="Baker S.E."/>
            <person name="Benoit I."/>
            <person name="Brakhage A.A."/>
            <person name="Braus G.H."/>
            <person name="Fischer R."/>
            <person name="Frisvad J.C."/>
            <person name="Goldman G.H."/>
            <person name="Houbraken J."/>
            <person name="Oakley B."/>
            <person name="Pocsi I."/>
            <person name="Scazzocchio C."/>
            <person name="Seiboth B."/>
            <person name="vanKuyk P.A."/>
            <person name="Wortman J."/>
            <person name="Dyer P.S."/>
            <person name="Grigoriev I.V."/>
        </authorList>
    </citation>
    <scope>NUCLEOTIDE SEQUENCE [LARGE SCALE GENOMIC DNA]</scope>
    <source>
        <strain evidence="5">CBS 593.65</strain>
    </source>
</reference>
<evidence type="ECO:0000313" key="5">
    <source>
        <dbReference type="Proteomes" id="UP000184356"/>
    </source>
</evidence>
<dbReference type="VEuPathDB" id="FungiDB:ASPSYDRAFT_144778"/>
<accession>A0A1L9TSC1</accession>
<dbReference type="Pfam" id="PF01048">
    <property type="entry name" value="PNP_UDP_1"/>
    <property type="match status" value="1"/>
</dbReference>
<dbReference type="GeneID" id="63757537"/>
<dbReference type="AlphaFoldDB" id="A0A1L9TSC1"/>
<dbReference type="OrthoDB" id="1577640at2759"/>
<feature type="domain" description="Nephrocystin 3-like N-terminal" evidence="3">
    <location>
        <begin position="209"/>
        <end position="255"/>
    </location>
</feature>
<proteinExistence type="predicted"/>
<dbReference type="SUPFAM" id="SSF52540">
    <property type="entry name" value="P-loop containing nucleoside triphosphate hydrolases"/>
    <property type="match status" value="1"/>
</dbReference>
<dbReference type="InterPro" id="IPR035994">
    <property type="entry name" value="Nucleoside_phosphorylase_sf"/>
</dbReference>